<keyword evidence="4" id="KW-0862">Zinc</keyword>
<organism evidence="8 9">
    <name type="scientific">Actinoallomurus liliacearum</name>
    <dbReference type="NCBI Taxonomy" id="1080073"/>
    <lineage>
        <taxon>Bacteria</taxon>
        <taxon>Bacillati</taxon>
        <taxon>Actinomycetota</taxon>
        <taxon>Actinomycetes</taxon>
        <taxon>Streptosporangiales</taxon>
        <taxon>Thermomonosporaceae</taxon>
        <taxon>Actinoallomurus</taxon>
    </lineage>
</organism>
<comment type="cofactor">
    <cofactor evidence="1">
        <name>Zn(2+)</name>
        <dbReference type="ChEBI" id="CHEBI:29105"/>
    </cofactor>
</comment>
<evidence type="ECO:0000256" key="6">
    <source>
        <dbReference type="SAM" id="MobiDB-lite"/>
    </source>
</evidence>
<dbReference type="Pfam" id="PF00107">
    <property type="entry name" value="ADH_zinc_N"/>
    <property type="match status" value="1"/>
</dbReference>
<comment type="caution">
    <text evidence="8">The sequence shown here is derived from an EMBL/GenBank/DDBJ whole genome shotgun (WGS) entry which is preliminary data.</text>
</comment>
<evidence type="ECO:0000256" key="1">
    <source>
        <dbReference type="ARBA" id="ARBA00001947"/>
    </source>
</evidence>
<reference evidence="9" key="1">
    <citation type="journal article" date="2019" name="Int. J. Syst. Evol. Microbiol.">
        <title>The Global Catalogue of Microorganisms (GCM) 10K type strain sequencing project: providing services to taxonomists for standard genome sequencing and annotation.</title>
        <authorList>
            <consortium name="The Broad Institute Genomics Platform"/>
            <consortium name="The Broad Institute Genome Sequencing Center for Infectious Disease"/>
            <person name="Wu L."/>
            <person name="Ma J."/>
        </authorList>
    </citation>
    <scope>NUCLEOTIDE SEQUENCE [LARGE SCALE GENOMIC DNA]</scope>
    <source>
        <strain evidence="9">JCM 17938</strain>
    </source>
</reference>
<keyword evidence="3" id="KW-0479">Metal-binding</keyword>
<evidence type="ECO:0000259" key="7">
    <source>
        <dbReference type="Pfam" id="PF00107"/>
    </source>
</evidence>
<feature type="domain" description="Alcohol dehydrogenase-like C-terminal" evidence="7">
    <location>
        <begin position="50"/>
        <end position="117"/>
    </location>
</feature>
<sequence length="154" mass="16060">MGDRVCLPFNIACGFCKNCERGFTAFCLSVNPGFAGGAPGDSVVVYGAGPVGLMAAYSAQLIGASRVMVVDHQSDRLALAEKIGAIPVDPRKGSPVEQVLELTGGEGADKGCECVGWQAHEPQGDEHPEVTMNDLVAGRPQARRLTREPPGSPP</sequence>
<keyword evidence="9" id="KW-1185">Reference proteome</keyword>
<dbReference type="Gene3D" id="3.90.180.10">
    <property type="entry name" value="Medium-chain alcohol dehydrogenases, catalytic domain"/>
    <property type="match status" value="1"/>
</dbReference>
<evidence type="ECO:0000256" key="4">
    <source>
        <dbReference type="ARBA" id="ARBA00022833"/>
    </source>
</evidence>
<dbReference type="InterPro" id="IPR011032">
    <property type="entry name" value="GroES-like_sf"/>
</dbReference>
<evidence type="ECO:0000256" key="3">
    <source>
        <dbReference type="ARBA" id="ARBA00022723"/>
    </source>
</evidence>
<dbReference type="SUPFAM" id="SSF51735">
    <property type="entry name" value="NAD(P)-binding Rossmann-fold domains"/>
    <property type="match status" value="1"/>
</dbReference>
<dbReference type="InterPro" id="IPR013149">
    <property type="entry name" value="ADH-like_C"/>
</dbReference>
<dbReference type="EMBL" id="BAABHJ010000040">
    <property type="protein sequence ID" value="GAA4617604.1"/>
    <property type="molecule type" value="Genomic_DNA"/>
</dbReference>
<feature type="region of interest" description="Disordered" evidence="6">
    <location>
        <begin position="118"/>
        <end position="154"/>
    </location>
</feature>
<evidence type="ECO:0000256" key="5">
    <source>
        <dbReference type="ARBA" id="ARBA00023027"/>
    </source>
</evidence>
<evidence type="ECO:0000313" key="8">
    <source>
        <dbReference type="EMBL" id="GAA4617604.1"/>
    </source>
</evidence>
<dbReference type="PANTHER" id="PTHR42813">
    <property type="entry name" value="ZINC-TYPE ALCOHOL DEHYDROGENASE-LIKE"/>
    <property type="match status" value="1"/>
</dbReference>
<dbReference type="PANTHER" id="PTHR42813:SF3">
    <property type="entry name" value="GLUTATHIONE-INDEPENDENT FORMALDEHYDE DEHYDROGENASE"/>
    <property type="match status" value="1"/>
</dbReference>
<gene>
    <name evidence="8" type="ORF">GCM10023195_78670</name>
</gene>
<evidence type="ECO:0000313" key="9">
    <source>
        <dbReference type="Proteomes" id="UP001500212"/>
    </source>
</evidence>
<dbReference type="Gene3D" id="3.40.50.720">
    <property type="entry name" value="NAD(P)-binding Rossmann-like Domain"/>
    <property type="match status" value="1"/>
</dbReference>
<dbReference type="Proteomes" id="UP001500212">
    <property type="component" value="Unassembled WGS sequence"/>
</dbReference>
<keyword evidence="5" id="KW-0520">NAD</keyword>
<evidence type="ECO:0000256" key="2">
    <source>
        <dbReference type="ARBA" id="ARBA00008072"/>
    </source>
</evidence>
<comment type="similarity">
    <text evidence="2">Belongs to the zinc-containing alcohol dehydrogenase family.</text>
</comment>
<dbReference type="SUPFAM" id="SSF50129">
    <property type="entry name" value="GroES-like"/>
    <property type="match status" value="1"/>
</dbReference>
<accession>A0ABP8TXG4</accession>
<protein>
    <recommendedName>
        <fullName evidence="7">Alcohol dehydrogenase-like C-terminal domain-containing protein</fullName>
    </recommendedName>
</protein>
<proteinExistence type="inferred from homology"/>
<name>A0ABP8TXG4_9ACTN</name>
<dbReference type="InterPro" id="IPR036291">
    <property type="entry name" value="NAD(P)-bd_dom_sf"/>
</dbReference>